<evidence type="ECO:0000313" key="1">
    <source>
        <dbReference type="EMBL" id="RAK60788.1"/>
    </source>
</evidence>
<dbReference type="Proteomes" id="UP000249842">
    <property type="component" value="Unassembled WGS sequence"/>
</dbReference>
<accession>A0A328B701</accession>
<dbReference type="EMBL" id="QFYP01000001">
    <property type="protein sequence ID" value="RAK60788.1"/>
    <property type="molecule type" value="Genomic_DNA"/>
</dbReference>
<evidence type="ECO:0000313" key="2">
    <source>
        <dbReference type="Proteomes" id="UP000249842"/>
    </source>
</evidence>
<proteinExistence type="predicted"/>
<gene>
    <name evidence="1" type="ORF">DJ021_13715</name>
</gene>
<name>A0A328B701_9CAUL</name>
<protein>
    <submittedName>
        <fullName evidence="1">Uncharacterized protein</fullName>
    </submittedName>
</protein>
<sequence>MRVAGRLANAFVLDLVKLGGHRRDVVDALVRAAVLQANLAHLIRDSELQRRYAGLEQDPPDELRRPASINAIATSLRLPFETVRRRVGGLTEAGICALTPKGVIVPQGATSSPEYRVALQFQYEKLRALYERLRAIDVVQPPEALAPWTGEPPVRLVGRLVVDFVLRFTEPVLEQVPDPVTTLTLLEIILANTEALPDDDGGEEGTGVAAFVPDSRRAPVSVGALRARLAVPNETLRRHVKRLCDSGLCRPVRGGYIVSAEALSRPELLAFMLRNHANLTRMFAGLGQAGVLALWDQARPGNGVGEVAHG</sequence>
<dbReference type="AlphaFoldDB" id="A0A328B701"/>
<keyword evidence="2" id="KW-1185">Reference proteome</keyword>
<organism evidence="1 2">
    <name type="scientific">Phenylobacterium hankyongense</name>
    <dbReference type="NCBI Taxonomy" id="1813876"/>
    <lineage>
        <taxon>Bacteria</taxon>
        <taxon>Pseudomonadati</taxon>
        <taxon>Pseudomonadota</taxon>
        <taxon>Alphaproteobacteria</taxon>
        <taxon>Caulobacterales</taxon>
        <taxon>Caulobacteraceae</taxon>
        <taxon>Phenylobacterium</taxon>
    </lineage>
</organism>
<reference evidence="2" key="1">
    <citation type="submission" date="2018-05" db="EMBL/GenBank/DDBJ databases">
        <authorList>
            <person name="Li X."/>
        </authorList>
    </citation>
    <scope>NUCLEOTIDE SEQUENCE [LARGE SCALE GENOMIC DNA]</scope>
    <source>
        <strain evidence="2">HKS-05</strain>
    </source>
</reference>
<comment type="caution">
    <text evidence="1">The sequence shown here is derived from an EMBL/GenBank/DDBJ whole genome shotgun (WGS) entry which is preliminary data.</text>
</comment>